<evidence type="ECO:0000313" key="1">
    <source>
        <dbReference type="EMBL" id="KAF9649603.1"/>
    </source>
</evidence>
<reference evidence="1" key="1">
    <citation type="submission" date="2019-10" db="EMBL/GenBank/DDBJ databases">
        <authorList>
            <consortium name="DOE Joint Genome Institute"/>
            <person name="Kuo A."/>
            <person name="Miyauchi S."/>
            <person name="Kiss E."/>
            <person name="Drula E."/>
            <person name="Kohler A."/>
            <person name="Sanchez-Garcia M."/>
            <person name="Andreopoulos B."/>
            <person name="Barry K.W."/>
            <person name="Bonito G."/>
            <person name="Buee M."/>
            <person name="Carver A."/>
            <person name="Chen C."/>
            <person name="Cichocki N."/>
            <person name="Clum A."/>
            <person name="Culley D."/>
            <person name="Crous P.W."/>
            <person name="Fauchery L."/>
            <person name="Girlanda M."/>
            <person name="Hayes R."/>
            <person name="Keri Z."/>
            <person name="Labutti K."/>
            <person name="Lipzen A."/>
            <person name="Lombard V."/>
            <person name="Magnuson J."/>
            <person name="Maillard F."/>
            <person name="Morin E."/>
            <person name="Murat C."/>
            <person name="Nolan M."/>
            <person name="Ohm R."/>
            <person name="Pangilinan J."/>
            <person name="Pereira M."/>
            <person name="Perotto S."/>
            <person name="Peter M."/>
            <person name="Riley R."/>
            <person name="Sitrit Y."/>
            <person name="Stielow B."/>
            <person name="Szollosi G."/>
            <person name="Zifcakova L."/>
            <person name="Stursova M."/>
            <person name="Spatafora J.W."/>
            <person name="Tedersoo L."/>
            <person name="Vaario L.-M."/>
            <person name="Yamada A."/>
            <person name="Yan M."/>
            <person name="Wang P."/>
            <person name="Xu J."/>
            <person name="Bruns T."/>
            <person name="Baldrian P."/>
            <person name="Vilgalys R."/>
            <person name="Henrissat B."/>
            <person name="Grigoriev I.V."/>
            <person name="Hibbett D."/>
            <person name="Nagy L.G."/>
            <person name="Martin F.M."/>
        </authorList>
    </citation>
    <scope>NUCLEOTIDE SEQUENCE</scope>
    <source>
        <strain evidence="1">P2</strain>
    </source>
</reference>
<keyword evidence="2" id="KW-1185">Reference proteome</keyword>
<protein>
    <submittedName>
        <fullName evidence="1">Uncharacterized protein</fullName>
    </submittedName>
</protein>
<dbReference type="EMBL" id="MU117995">
    <property type="protein sequence ID" value="KAF9649603.1"/>
    <property type="molecule type" value="Genomic_DNA"/>
</dbReference>
<reference evidence="1" key="2">
    <citation type="journal article" date="2020" name="Nat. Commun.">
        <title>Large-scale genome sequencing of mycorrhizal fungi provides insights into the early evolution of symbiotic traits.</title>
        <authorList>
            <person name="Miyauchi S."/>
            <person name="Kiss E."/>
            <person name="Kuo A."/>
            <person name="Drula E."/>
            <person name="Kohler A."/>
            <person name="Sanchez-Garcia M."/>
            <person name="Morin E."/>
            <person name="Andreopoulos B."/>
            <person name="Barry K.W."/>
            <person name="Bonito G."/>
            <person name="Buee M."/>
            <person name="Carver A."/>
            <person name="Chen C."/>
            <person name="Cichocki N."/>
            <person name="Clum A."/>
            <person name="Culley D."/>
            <person name="Crous P.W."/>
            <person name="Fauchery L."/>
            <person name="Girlanda M."/>
            <person name="Hayes R.D."/>
            <person name="Keri Z."/>
            <person name="LaButti K."/>
            <person name="Lipzen A."/>
            <person name="Lombard V."/>
            <person name="Magnuson J."/>
            <person name="Maillard F."/>
            <person name="Murat C."/>
            <person name="Nolan M."/>
            <person name="Ohm R.A."/>
            <person name="Pangilinan J."/>
            <person name="Pereira M.F."/>
            <person name="Perotto S."/>
            <person name="Peter M."/>
            <person name="Pfister S."/>
            <person name="Riley R."/>
            <person name="Sitrit Y."/>
            <person name="Stielow J.B."/>
            <person name="Szollosi G."/>
            <person name="Zifcakova L."/>
            <person name="Stursova M."/>
            <person name="Spatafora J.W."/>
            <person name="Tedersoo L."/>
            <person name="Vaario L.M."/>
            <person name="Yamada A."/>
            <person name="Yan M."/>
            <person name="Wang P."/>
            <person name="Xu J."/>
            <person name="Bruns T."/>
            <person name="Baldrian P."/>
            <person name="Vilgalys R."/>
            <person name="Dunand C."/>
            <person name="Henrissat B."/>
            <person name="Grigoriev I.V."/>
            <person name="Hibbett D."/>
            <person name="Nagy L.G."/>
            <person name="Martin F.M."/>
        </authorList>
    </citation>
    <scope>NUCLEOTIDE SEQUENCE</scope>
    <source>
        <strain evidence="1">P2</strain>
    </source>
</reference>
<proteinExistence type="predicted"/>
<organism evidence="1 2">
    <name type="scientific">Thelephora ganbajun</name>
    <name type="common">Ganba fungus</name>
    <dbReference type="NCBI Taxonomy" id="370292"/>
    <lineage>
        <taxon>Eukaryota</taxon>
        <taxon>Fungi</taxon>
        <taxon>Dikarya</taxon>
        <taxon>Basidiomycota</taxon>
        <taxon>Agaricomycotina</taxon>
        <taxon>Agaricomycetes</taxon>
        <taxon>Thelephorales</taxon>
        <taxon>Thelephoraceae</taxon>
        <taxon>Thelephora</taxon>
    </lineage>
</organism>
<dbReference type="Proteomes" id="UP000886501">
    <property type="component" value="Unassembled WGS sequence"/>
</dbReference>
<accession>A0ACB6ZJP7</accession>
<comment type="caution">
    <text evidence="1">The sequence shown here is derived from an EMBL/GenBank/DDBJ whole genome shotgun (WGS) entry which is preliminary data.</text>
</comment>
<sequence length="401" mass="44859">MAGYSSREPKLCWLGRAAQKLGCLPDKFPTSTPLYYYPIDNTKYKPGPRLPPPRPDKPKPQVTPYVVIHQQNPPRVPKSPKKTPIARTVPLSTLPLPVNALPVYTPTSTCDTLPPVNPTVQTNHAPYLAPPSAVPRTPHQNWVPDSVLRDLWTNPPSQCIWNFPHGVLTYTPAPASQLPPHNPFADFSPRSPRIVDVGDGNDGTVGLGRIPSSISSKSSFDWSDPHHQSGFTLNLLLTPSRLLSKETPIEWDVSDPVETARHISYDGHFFANAREPATNPPTNVLHIEFCFIDQPGVRWNWEPITIRKHRPIQAANVFRAIYRYFQLQLTIAEWDIVKSHGEDNARIVANSWRERVASQLEEEARSVAYQGGLKRVDCLGSSKIFAGLWVEDSQLKLGLRA</sequence>
<evidence type="ECO:0000313" key="2">
    <source>
        <dbReference type="Proteomes" id="UP000886501"/>
    </source>
</evidence>
<name>A0ACB6ZJP7_THEGA</name>
<gene>
    <name evidence="1" type="ORF">BDM02DRAFT_3113409</name>
</gene>